<dbReference type="Pfam" id="PF02954">
    <property type="entry name" value="HTH_8"/>
    <property type="match status" value="1"/>
</dbReference>
<dbReference type="InterPro" id="IPR002197">
    <property type="entry name" value="HTH_Fis"/>
</dbReference>
<comment type="caution">
    <text evidence="2">The sequence shown here is derived from an EMBL/GenBank/DDBJ whole genome shotgun (WGS) entry which is preliminary data.</text>
</comment>
<dbReference type="GO" id="GO:0043565">
    <property type="term" value="F:sequence-specific DNA binding"/>
    <property type="evidence" value="ECO:0007669"/>
    <property type="project" value="InterPro"/>
</dbReference>
<dbReference type="Gene3D" id="1.10.260.40">
    <property type="entry name" value="lambda repressor-like DNA-binding domains"/>
    <property type="match status" value="1"/>
</dbReference>
<dbReference type="InterPro" id="IPR001387">
    <property type="entry name" value="Cro/C1-type_HTH"/>
</dbReference>
<keyword evidence="3" id="KW-1185">Reference proteome</keyword>
<organism evidence="2 3">
    <name type="scientific">Amycolatopsis vastitatis</name>
    <dbReference type="NCBI Taxonomy" id="1905142"/>
    <lineage>
        <taxon>Bacteria</taxon>
        <taxon>Bacillati</taxon>
        <taxon>Actinomycetota</taxon>
        <taxon>Actinomycetes</taxon>
        <taxon>Pseudonocardiales</taxon>
        <taxon>Pseudonocardiaceae</taxon>
        <taxon>Amycolatopsis</taxon>
    </lineage>
</organism>
<protein>
    <recommendedName>
        <fullName evidence="1">HTH cro/C1-type domain-containing protein</fullName>
    </recommendedName>
</protein>
<dbReference type="Proteomes" id="UP000215199">
    <property type="component" value="Unassembled WGS sequence"/>
</dbReference>
<name>A0A229T019_9PSEU</name>
<evidence type="ECO:0000313" key="2">
    <source>
        <dbReference type="EMBL" id="OXM64224.1"/>
    </source>
</evidence>
<evidence type="ECO:0000313" key="3">
    <source>
        <dbReference type="Proteomes" id="UP000215199"/>
    </source>
</evidence>
<feature type="domain" description="HTH cro/C1-type" evidence="1">
    <location>
        <begin position="44"/>
        <end position="72"/>
    </location>
</feature>
<dbReference type="PROSITE" id="PS50943">
    <property type="entry name" value="HTH_CROC1"/>
    <property type="match status" value="1"/>
</dbReference>
<dbReference type="AlphaFoldDB" id="A0A229T019"/>
<sequence>MTRVSKHPELPEHAELVDRLKEVRAAALEHARIARELARERRRLIDTLLAAGFSQADLARELGVSRQAIQKMAAVGEDGPRR</sequence>
<gene>
    <name evidence="2" type="ORF">CF165_28235</name>
</gene>
<reference evidence="3" key="1">
    <citation type="submission" date="2017-07" db="EMBL/GenBank/DDBJ databases">
        <title>Comparative genome mining reveals phylogenetic distribution patterns of secondary metabolites in Amycolatopsis.</title>
        <authorList>
            <person name="Adamek M."/>
            <person name="Alanjary M."/>
            <person name="Sales-Ortells H."/>
            <person name="Goodfellow M."/>
            <person name="Bull A.T."/>
            <person name="Kalinowski J."/>
            <person name="Ziemert N."/>
        </authorList>
    </citation>
    <scope>NUCLEOTIDE SEQUENCE [LARGE SCALE GENOMIC DNA]</scope>
    <source>
        <strain evidence="3">H5</strain>
    </source>
</reference>
<dbReference type="InterPro" id="IPR010982">
    <property type="entry name" value="Lambda_DNA-bd_dom_sf"/>
</dbReference>
<evidence type="ECO:0000259" key="1">
    <source>
        <dbReference type="PROSITE" id="PS50943"/>
    </source>
</evidence>
<proteinExistence type="predicted"/>
<dbReference type="EMBL" id="NMUL01000030">
    <property type="protein sequence ID" value="OXM64224.1"/>
    <property type="molecule type" value="Genomic_DNA"/>
</dbReference>
<accession>A0A229T019</accession>